<comment type="similarity">
    <text evidence="5">Belongs to the CheB family.</text>
</comment>
<comment type="catalytic activity">
    <reaction evidence="5">
        <text>L-glutaminyl-[protein] + H2O = L-glutamyl-[protein] + NH4(+)</text>
        <dbReference type="Rhea" id="RHEA:16441"/>
        <dbReference type="Rhea" id="RHEA-COMP:10207"/>
        <dbReference type="Rhea" id="RHEA-COMP:10208"/>
        <dbReference type="ChEBI" id="CHEBI:15377"/>
        <dbReference type="ChEBI" id="CHEBI:28938"/>
        <dbReference type="ChEBI" id="CHEBI:29973"/>
        <dbReference type="ChEBI" id="CHEBI:30011"/>
        <dbReference type="EC" id="3.5.1.44"/>
    </reaction>
</comment>
<dbReference type="EMBL" id="JBHMDO010000044">
    <property type="protein sequence ID" value="MFB9329718.1"/>
    <property type="molecule type" value="Genomic_DNA"/>
</dbReference>
<comment type="PTM">
    <text evidence="5">Phosphorylated by CheA. Phosphorylation of the N-terminal regulatory domain activates the methylesterase activity.</text>
</comment>
<dbReference type="Gene3D" id="3.40.50.2300">
    <property type="match status" value="1"/>
</dbReference>
<sequence>MALYRVLVADDSAFMRKIISDMINADKQFEIVATASNGRQAVDATVLMEPDVIMMDLEMPEMNGLEALVQVMSKRPTPTVMMSSTSDDGTRMTIKALQFGAFDFIRKPAGPTSPDIKTVGDQMLEKLRIAVESNVSASIAPTEVDEDAPEEALAAEIPRAAVEPARKRQTAEWQEWQAAMAAQMQSGQAEIIEDRPALDEFTAKEQPVHPVTVQEEQAEPQKQQLPKQPVVPAVKPAAREIKAPVPQKAVEPEKQRSAVVQPPERKQASSQPAAAVSPKPEPKKNAEPPRPAVNTPAAAVAKPDPKPAAKSAEELRGAAARTEARPEAKPEVKPAAASASKPLPIAADLMDEPITPRVKKQTAKQTNFRHLVAIGTSTGGPRALHEVITALPENLPAPVLVVQHMPPKFTHSLAQRLDSFSALQVTEAVNGERVYAGVVYIAPGGLHMELAKDGQGYYIRLTEQPPRGGHRPSVDVMFESCAPFTELQRHSVIMTGMGSDGAKGMKTLMESGGKTAIAESAETCVVYGMPRSAVENGAAKTVVPLGRIAGAIVDAVMR</sequence>
<dbReference type="InterPro" id="IPR035909">
    <property type="entry name" value="CheB_C"/>
</dbReference>
<dbReference type="Pfam" id="PF01339">
    <property type="entry name" value="CheB_methylest"/>
    <property type="match status" value="1"/>
</dbReference>
<keyword evidence="1 5" id="KW-0963">Cytoplasm</keyword>
<dbReference type="EC" id="3.5.1.44" evidence="5"/>
<evidence type="ECO:0000256" key="5">
    <source>
        <dbReference type="HAMAP-Rule" id="MF_00099"/>
    </source>
</evidence>
<dbReference type="SUPFAM" id="SSF52172">
    <property type="entry name" value="CheY-like"/>
    <property type="match status" value="1"/>
</dbReference>
<keyword evidence="12" id="KW-1185">Reference proteome</keyword>
<evidence type="ECO:0000256" key="6">
    <source>
        <dbReference type="PROSITE-ProRule" id="PRU00050"/>
    </source>
</evidence>
<organism evidence="11 12">
    <name type="scientific">Paenibacillus aurantiacus</name>
    <dbReference type="NCBI Taxonomy" id="1936118"/>
    <lineage>
        <taxon>Bacteria</taxon>
        <taxon>Bacillati</taxon>
        <taxon>Bacillota</taxon>
        <taxon>Bacilli</taxon>
        <taxon>Bacillales</taxon>
        <taxon>Paenibacillaceae</taxon>
        <taxon>Paenibacillus</taxon>
    </lineage>
</organism>
<evidence type="ECO:0000313" key="11">
    <source>
        <dbReference type="EMBL" id="MFB9329718.1"/>
    </source>
</evidence>
<dbReference type="HAMAP" id="MF_00099">
    <property type="entry name" value="CheB_chemtxs"/>
    <property type="match status" value="1"/>
</dbReference>
<name>A0ABV5KZT0_9BACL</name>
<dbReference type="PROSITE" id="PS50122">
    <property type="entry name" value="CHEB"/>
    <property type="match status" value="1"/>
</dbReference>
<feature type="active site" evidence="5 6">
    <location>
        <position position="404"/>
    </location>
</feature>
<accession>A0ABV5KZT0</accession>
<dbReference type="InterPro" id="IPR011006">
    <property type="entry name" value="CheY-like_superfamily"/>
</dbReference>
<reference evidence="11 12" key="1">
    <citation type="submission" date="2024-09" db="EMBL/GenBank/DDBJ databases">
        <authorList>
            <person name="Sun Q."/>
            <person name="Mori K."/>
        </authorList>
    </citation>
    <scope>NUCLEOTIDE SEQUENCE [LARGE SCALE GENOMIC DNA]</scope>
    <source>
        <strain evidence="11 12">TISTR 2452</strain>
    </source>
</reference>
<feature type="region of interest" description="Disordered" evidence="8">
    <location>
        <begin position="209"/>
        <end position="344"/>
    </location>
</feature>
<proteinExistence type="inferred from homology"/>
<dbReference type="SUPFAM" id="SSF52738">
    <property type="entry name" value="Methylesterase CheB, C-terminal domain"/>
    <property type="match status" value="1"/>
</dbReference>
<feature type="active site" evidence="5 6">
    <location>
        <position position="377"/>
    </location>
</feature>
<feature type="modified residue" description="4-aspartylphosphate" evidence="5 7">
    <location>
        <position position="56"/>
    </location>
</feature>
<evidence type="ECO:0000256" key="8">
    <source>
        <dbReference type="SAM" id="MobiDB-lite"/>
    </source>
</evidence>
<dbReference type="EC" id="3.1.1.61" evidence="5"/>
<comment type="catalytic activity">
    <reaction evidence="4 5">
        <text>[protein]-L-glutamate 5-O-methyl ester + H2O = L-glutamyl-[protein] + methanol + H(+)</text>
        <dbReference type="Rhea" id="RHEA:23236"/>
        <dbReference type="Rhea" id="RHEA-COMP:10208"/>
        <dbReference type="Rhea" id="RHEA-COMP:10311"/>
        <dbReference type="ChEBI" id="CHEBI:15377"/>
        <dbReference type="ChEBI" id="CHEBI:15378"/>
        <dbReference type="ChEBI" id="CHEBI:17790"/>
        <dbReference type="ChEBI" id="CHEBI:29973"/>
        <dbReference type="ChEBI" id="CHEBI:82795"/>
        <dbReference type="EC" id="3.1.1.61"/>
    </reaction>
</comment>
<evidence type="ECO:0000256" key="3">
    <source>
        <dbReference type="ARBA" id="ARBA00022801"/>
    </source>
</evidence>
<comment type="function">
    <text evidence="5">Involved in chemotaxis. Part of a chemotaxis signal transduction system that modulates chemotaxis in response to various stimuli. Catalyzes the demethylation of specific methylglutamate residues introduced into the chemoreceptors (methyl-accepting chemotaxis proteins or MCP) by CheR. Also mediates the irreversible deamidation of specific glutamine residues to glutamic acid.</text>
</comment>
<dbReference type="CDD" id="cd17541">
    <property type="entry name" value="REC_CheB-like"/>
    <property type="match status" value="1"/>
</dbReference>
<dbReference type="RefSeq" id="WP_377500220.1">
    <property type="nucleotide sequence ID" value="NZ_JBHMDO010000044.1"/>
</dbReference>
<keyword evidence="5 7" id="KW-0597">Phosphoprotein</keyword>
<dbReference type="Gene3D" id="3.40.50.180">
    <property type="entry name" value="Methylesterase CheB, C-terminal domain"/>
    <property type="match status" value="1"/>
</dbReference>
<feature type="domain" description="Response regulatory" evidence="9">
    <location>
        <begin position="5"/>
        <end position="122"/>
    </location>
</feature>
<feature type="active site" evidence="5 6">
    <location>
        <position position="500"/>
    </location>
</feature>
<feature type="domain" description="CheB-type methylesterase" evidence="10">
    <location>
        <begin position="365"/>
        <end position="558"/>
    </location>
</feature>
<evidence type="ECO:0000256" key="1">
    <source>
        <dbReference type="ARBA" id="ARBA00022490"/>
    </source>
</evidence>
<feature type="compositionally biased region" description="Basic and acidic residues" evidence="8">
    <location>
        <begin position="303"/>
        <end position="332"/>
    </location>
</feature>
<evidence type="ECO:0000259" key="9">
    <source>
        <dbReference type="PROSITE" id="PS50110"/>
    </source>
</evidence>
<dbReference type="Proteomes" id="UP001589747">
    <property type="component" value="Unassembled WGS sequence"/>
</dbReference>
<keyword evidence="2 5" id="KW-0145">Chemotaxis</keyword>
<evidence type="ECO:0000256" key="4">
    <source>
        <dbReference type="ARBA" id="ARBA00048267"/>
    </source>
</evidence>
<dbReference type="CDD" id="cd16432">
    <property type="entry name" value="CheB_Rec"/>
    <property type="match status" value="1"/>
</dbReference>
<dbReference type="InterPro" id="IPR000673">
    <property type="entry name" value="Sig_transdc_resp-reg_Me-estase"/>
</dbReference>
<evidence type="ECO:0000256" key="2">
    <source>
        <dbReference type="ARBA" id="ARBA00022500"/>
    </source>
</evidence>
<dbReference type="InterPro" id="IPR001789">
    <property type="entry name" value="Sig_transdc_resp-reg_receiver"/>
</dbReference>
<dbReference type="PANTHER" id="PTHR42872">
    <property type="entry name" value="PROTEIN-GLUTAMATE METHYLESTERASE/PROTEIN-GLUTAMINE GLUTAMINASE"/>
    <property type="match status" value="1"/>
</dbReference>
<dbReference type="SMART" id="SM00448">
    <property type="entry name" value="REC"/>
    <property type="match status" value="1"/>
</dbReference>
<evidence type="ECO:0000259" key="10">
    <source>
        <dbReference type="PROSITE" id="PS50122"/>
    </source>
</evidence>
<dbReference type="InterPro" id="IPR008248">
    <property type="entry name" value="CheB-like"/>
</dbReference>
<dbReference type="Pfam" id="PF00072">
    <property type="entry name" value="Response_reg"/>
    <property type="match status" value="1"/>
</dbReference>
<gene>
    <name evidence="5" type="primary">cheB</name>
    <name evidence="11" type="ORF">ACFFSY_27585</name>
</gene>
<protein>
    <recommendedName>
        <fullName evidence="5">Protein-glutamate methylesterase/protein-glutamine glutaminase</fullName>
        <ecNumber evidence="5">3.1.1.61</ecNumber>
        <ecNumber evidence="5">3.5.1.44</ecNumber>
    </recommendedName>
</protein>
<comment type="subcellular location">
    <subcellularLocation>
        <location evidence="5">Cytoplasm</location>
    </subcellularLocation>
</comment>
<feature type="compositionally biased region" description="Low complexity" evidence="8">
    <location>
        <begin position="333"/>
        <end position="344"/>
    </location>
</feature>
<dbReference type="PANTHER" id="PTHR42872:SF6">
    <property type="entry name" value="PROTEIN-GLUTAMATE METHYLESTERASE_PROTEIN-GLUTAMINE GLUTAMINASE"/>
    <property type="match status" value="1"/>
</dbReference>
<evidence type="ECO:0000256" key="7">
    <source>
        <dbReference type="PROSITE-ProRule" id="PRU00169"/>
    </source>
</evidence>
<comment type="caution">
    <text evidence="11">The sequence shown here is derived from an EMBL/GenBank/DDBJ whole genome shotgun (WGS) entry which is preliminary data.</text>
</comment>
<feature type="compositionally biased region" description="Low complexity" evidence="8">
    <location>
        <begin position="268"/>
        <end position="278"/>
    </location>
</feature>
<dbReference type="PROSITE" id="PS50110">
    <property type="entry name" value="RESPONSE_REGULATORY"/>
    <property type="match status" value="1"/>
</dbReference>
<keyword evidence="3 5" id="KW-0378">Hydrolase</keyword>
<feature type="compositionally biased region" description="Low complexity" evidence="8">
    <location>
        <begin position="220"/>
        <end position="236"/>
    </location>
</feature>
<comment type="domain">
    <text evidence="5">Contains a C-terminal catalytic domain, and an N-terminal region which modulates catalytic activity.</text>
</comment>
<evidence type="ECO:0000313" key="12">
    <source>
        <dbReference type="Proteomes" id="UP001589747"/>
    </source>
</evidence>